<dbReference type="AlphaFoldDB" id="A0A6J4KAU9"/>
<accession>A0A6J4KAU9</accession>
<sequence length="44" mass="4751">WCIAHLRDSRLVPVADASKVARRPRFGTVVAPAGLGRESSPPPR</sequence>
<protein>
    <submittedName>
        <fullName evidence="1">Uncharacterized protein</fullName>
    </submittedName>
</protein>
<feature type="non-terminal residue" evidence="1">
    <location>
        <position position="44"/>
    </location>
</feature>
<evidence type="ECO:0000313" key="1">
    <source>
        <dbReference type="EMBL" id="CAA9299659.1"/>
    </source>
</evidence>
<proteinExistence type="predicted"/>
<gene>
    <name evidence="1" type="ORF">AVDCRST_MAG11-727</name>
</gene>
<name>A0A6J4KAU9_9BACT</name>
<reference evidence="1" key="1">
    <citation type="submission" date="2020-02" db="EMBL/GenBank/DDBJ databases">
        <authorList>
            <person name="Meier V. D."/>
        </authorList>
    </citation>
    <scope>NUCLEOTIDE SEQUENCE</scope>
    <source>
        <strain evidence="1">AVDCRST_MAG11</strain>
    </source>
</reference>
<feature type="non-terminal residue" evidence="1">
    <location>
        <position position="1"/>
    </location>
</feature>
<dbReference type="EMBL" id="CADCTU010000155">
    <property type="protein sequence ID" value="CAA9299659.1"/>
    <property type="molecule type" value="Genomic_DNA"/>
</dbReference>
<organism evidence="1">
    <name type="scientific">uncultured Gemmatimonadaceae bacterium</name>
    <dbReference type="NCBI Taxonomy" id="246130"/>
    <lineage>
        <taxon>Bacteria</taxon>
        <taxon>Pseudomonadati</taxon>
        <taxon>Gemmatimonadota</taxon>
        <taxon>Gemmatimonadia</taxon>
        <taxon>Gemmatimonadales</taxon>
        <taxon>Gemmatimonadaceae</taxon>
        <taxon>environmental samples</taxon>
    </lineage>
</organism>